<organism evidence="2 3">
    <name type="scientific">Salinarimonas soli</name>
    <dbReference type="NCBI Taxonomy" id="1638099"/>
    <lineage>
        <taxon>Bacteria</taxon>
        <taxon>Pseudomonadati</taxon>
        <taxon>Pseudomonadota</taxon>
        <taxon>Alphaproteobacteria</taxon>
        <taxon>Hyphomicrobiales</taxon>
        <taxon>Salinarimonadaceae</taxon>
        <taxon>Salinarimonas</taxon>
    </lineage>
</organism>
<dbReference type="AlphaFoldDB" id="A0A5B2VE38"/>
<evidence type="ECO:0000256" key="1">
    <source>
        <dbReference type="SAM" id="Coils"/>
    </source>
</evidence>
<keyword evidence="3" id="KW-1185">Reference proteome</keyword>
<gene>
    <name evidence="2" type="ORF">F0L46_14275</name>
</gene>
<dbReference type="RefSeq" id="WP_149818638.1">
    <property type="nucleotide sequence ID" value="NZ_VUOA01000025.1"/>
</dbReference>
<dbReference type="EMBL" id="VUOA01000025">
    <property type="protein sequence ID" value="KAA2236629.1"/>
    <property type="molecule type" value="Genomic_DNA"/>
</dbReference>
<reference evidence="2 3" key="2">
    <citation type="submission" date="2019-09" db="EMBL/GenBank/DDBJ databases">
        <authorList>
            <person name="Jin C."/>
        </authorList>
    </citation>
    <scope>NUCLEOTIDE SEQUENCE [LARGE SCALE GENOMIC DNA]</scope>
    <source>
        <strain evidence="2 3">BN140002</strain>
    </source>
</reference>
<dbReference type="OrthoDB" id="7826912at2"/>
<keyword evidence="1" id="KW-0175">Coiled coil</keyword>
<protein>
    <submittedName>
        <fullName evidence="2">Uncharacterized protein</fullName>
    </submittedName>
</protein>
<evidence type="ECO:0000313" key="3">
    <source>
        <dbReference type="Proteomes" id="UP000323142"/>
    </source>
</evidence>
<sequence>MVETVMIFGLGFLVAALLALLVIPAVNARAERLARRRVEAMFPLSVAELTAEKDHLRAELAVKERRLEQRMEEVLAGKHADMEELGRRAVRIEAMEGEMRLRDERIKALETDLADTGRRLQATEGELATDRATLAGARETLSALEQAHRRTLDELSVTRADLDRTSATLAETRTALEGALERLAARESDLADLVARHDEAMQDLDARRIRISDLETRIATQTSRGDEFERLLGERRAELATERERLAEIARSLVAEQERTIGLEQRLRAMEADPAGSDVIRAENAELRRRIDEVTDAIMAAKSPAPTAAHG</sequence>
<dbReference type="Gene3D" id="1.10.287.1490">
    <property type="match status" value="1"/>
</dbReference>
<comment type="caution">
    <text evidence="2">The sequence shown here is derived from an EMBL/GenBank/DDBJ whole genome shotgun (WGS) entry which is preliminary data.</text>
</comment>
<proteinExistence type="predicted"/>
<accession>A0A5B2VE38</accession>
<dbReference type="Proteomes" id="UP000323142">
    <property type="component" value="Unassembled WGS sequence"/>
</dbReference>
<feature type="coiled-coil region" evidence="1">
    <location>
        <begin position="46"/>
        <end position="154"/>
    </location>
</feature>
<evidence type="ECO:0000313" key="2">
    <source>
        <dbReference type="EMBL" id="KAA2236629.1"/>
    </source>
</evidence>
<name>A0A5B2VE38_9HYPH</name>
<reference evidence="2 3" key="1">
    <citation type="submission" date="2019-09" db="EMBL/GenBank/DDBJ databases">
        <title>Salinarimonas rosea gen. nov., sp. nov., a new member of the a-2 subgroup of the Proteobacteria.</title>
        <authorList>
            <person name="Liu J."/>
        </authorList>
    </citation>
    <scope>NUCLEOTIDE SEQUENCE [LARGE SCALE GENOMIC DNA]</scope>
    <source>
        <strain evidence="2 3">BN140002</strain>
    </source>
</reference>